<dbReference type="GO" id="GO:0005886">
    <property type="term" value="C:plasma membrane"/>
    <property type="evidence" value="ECO:0007669"/>
    <property type="project" value="UniProtKB-SubCell"/>
</dbReference>
<feature type="transmembrane region" description="Helical" evidence="8">
    <location>
        <begin position="180"/>
        <end position="204"/>
    </location>
</feature>
<proteinExistence type="predicted"/>
<keyword evidence="7 8" id="KW-0472">Membrane</keyword>
<dbReference type="GO" id="GO:0009103">
    <property type="term" value="P:lipopolysaccharide biosynthetic process"/>
    <property type="evidence" value="ECO:0007669"/>
    <property type="project" value="UniProtKB-ARBA"/>
</dbReference>
<dbReference type="InterPro" id="IPR050297">
    <property type="entry name" value="LipidA_mod_glycosyltrf_83"/>
</dbReference>
<comment type="subcellular location">
    <subcellularLocation>
        <location evidence="1">Cell membrane</location>
        <topology evidence="1">Multi-pass membrane protein</topology>
    </subcellularLocation>
</comment>
<dbReference type="PANTHER" id="PTHR33908:SF11">
    <property type="entry name" value="MEMBRANE PROTEIN"/>
    <property type="match status" value="1"/>
</dbReference>
<feature type="transmembrane region" description="Helical" evidence="8">
    <location>
        <begin position="397"/>
        <end position="414"/>
    </location>
</feature>
<evidence type="ECO:0000256" key="4">
    <source>
        <dbReference type="ARBA" id="ARBA00022679"/>
    </source>
</evidence>
<feature type="transmembrane region" description="Helical" evidence="8">
    <location>
        <begin position="290"/>
        <end position="308"/>
    </location>
</feature>
<comment type="caution">
    <text evidence="9">The sequence shown here is derived from an EMBL/GenBank/DDBJ whole genome shotgun (WGS) entry which is preliminary data.</text>
</comment>
<keyword evidence="6 8" id="KW-1133">Transmembrane helix</keyword>
<keyword evidence="3" id="KW-0328">Glycosyltransferase</keyword>
<evidence type="ECO:0000256" key="7">
    <source>
        <dbReference type="ARBA" id="ARBA00023136"/>
    </source>
</evidence>
<reference evidence="9 10" key="1">
    <citation type="journal article" date="2016" name="Nat. Commun.">
        <title>Thousands of microbial genomes shed light on interconnected biogeochemical processes in an aquifer system.</title>
        <authorList>
            <person name="Anantharaman K."/>
            <person name="Brown C.T."/>
            <person name="Hug L.A."/>
            <person name="Sharon I."/>
            <person name="Castelle C.J."/>
            <person name="Probst A.J."/>
            <person name="Thomas B.C."/>
            <person name="Singh A."/>
            <person name="Wilkins M.J."/>
            <person name="Karaoz U."/>
            <person name="Brodie E.L."/>
            <person name="Williams K.H."/>
            <person name="Hubbard S.S."/>
            <person name="Banfield J.F."/>
        </authorList>
    </citation>
    <scope>NUCLEOTIDE SEQUENCE [LARGE SCALE GENOMIC DNA]</scope>
</reference>
<evidence type="ECO:0000313" key="9">
    <source>
        <dbReference type="EMBL" id="OGY11781.1"/>
    </source>
</evidence>
<dbReference type="Proteomes" id="UP000178319">
    <property type="component" value="Unassembled WGS sequence"/>
</dbReference>
<dbReference type="PANTHER" id="PTHR33908">
    <property type="entry name" value="MANNOSYLTRANSFERASE YKCB-RELATED"/>
    <property type="match status" value="1"/>
</dbReference>
<name>A0A1G1V906_9BACT</name>
<dbReference type="AlphaFoldDB" id="A0A1G1V906"/>
<accession>A0A1G1V906</accession>
<dbReference type="EMBL" id="MHBZ01000011">
    <property type="protein sequence ID" value="OGY11781.1"/>
    <property type="molecule type" value="Genomic_DNA"/>
</dbReference>
<gene>
    <name evidence="9" type="ORF">A3D26_01585</name>
</gene>
<feature type="transmembrane region" description="Helical" evidence="8">
    <location>
        <begin position="315"/>
        <end position="332"/>
    </location>
</feature>
<protein>
    <recommendedName>
        <fullName evidence="11">Glycosyltransferase RgtA/B/C/D-like domain-containing protein</fullName>
    </recommendedName>
</protein>
<evidence type="ECO:0000256" key="6">
    <source>
        <dbReference type="ARBA" id="ARBA00022989"/>
    </source>
</evidence>
<evidence type="ECO:0008006" key="11">
    <source>
        <dbReference type="Google" id="ProtNLM"/>
    </source>
</evidence>
<evidence type="ECO:0000256" key="2">
    <source>
        <dbReference type="ARBA" id="ARBA00022475"/>
    </source>
</evidence>
<evidence type="ECO:0000256" key="1">
    <source>
        <dbReference type="ARBA" id="ARBA00004651"/>
    </source>
</evidence>
<sequence length="421" mass="49445">MKSINKILLSFFVFRFALSFITWHPDLNNHVDWGIRFWQYGPGFFYKANVWSFTWPNQPPGTIYIFAGIRKLFEAVFSFFWFLNVNIPPFPSNIMLFFETNLYQTLLKLPYILADLGIAYLVYLILKELKLGKGAVWGAVFFLINPVVFYNSVIWGQTDSLVNFLALLSFWFLFKKRLTLALIVFAASLYIKLSLVIFLPILLVVAFRQKYSPKKWAIGIALVLVIFTLLTLPFSTNRNPFVWLFYMYKDKVLTQQLQVITANAFNIWAGITGIHERPHTAMLGPLPYKLWGNLLFALSYLPALILVFKKQDIKSVVWCLSIVAFSSFMLQTNMHERYLYPLFPYFTILAVLYPVLSPLYWAVSGISLLNLYNFWWFPRIEVLVKIMSAYDRIMPRILGFVSFFIYLLVYKRFFKTNFKEK</sequence>
<keyword evidence="2" id="KW-1003">Cell membrane</keyword>
<evidence type="ECO:0000256" key="8">
    <source>
        <dbReference type="SAM" id="Phobius"/>
    </source>
</evidence>
<feature type="transmembrane region" description="Helical" evidence="8">
    <location>
        <begin position="338"/>
        <end position="355"/>
    </location>
</feature>
<dbReference type="Pfam" id="PF06728">
    <property type="entry name" value="PIG-U"/>
    <property type="match status" value="1"/>
</dbReference>
<dbReference type="GO" id="GO:0016763">
    <property type="term" value="F:pentosyltransferase activity"/>
    <property type="evidence" value="ECO:0007669"/>
    <property type="project" value="TreeGrafter"/>
</dbReference>
<evidence type="ECO:0000313" key="10">
    <source>
        <dbReference type="Proteomes" id="UP000178319"/>
    </source>
</evidence>
<organism evidence="9 10">
    <name type="scientific">Candidatus Blackburnbacteria bacterium RIFCSPHIGHO2_02_FULL_44_20</name>
    <dbReference type="NCBI Taxonomy" id="1797516"/>
    <lineage>
        <taxon>Bacteria</taxon>
        <taxon>Candidatus Blackburniibacteriota</taxon>
    </lineage>
</organism>
<feature type="transmembrane region" description="Helical" evidence="8">
    <location>
        <begin position="216"/>
        <end position="235"/>
    </location>
</feature>
<keyword evidence="4" id="KW-0808">Transferase</keyword>
<feature type="transmembrane region" description="Helical" evidence="8">
    <location>
        <begin position="158"/>
        <end position="174"/>
    </location>
</feature>
<feature type="transmembrane region" description="Helical" evidence="8">
    <location>
        <begin position="132"/>
        <end position="151"/>
    </location>
</feature>
<evidence type="ECO:0000256" key="3">
    <source>
        <dbReference type="ARBA" id="ARBA00022676"/>
    </source>
</evidence>
<keyword evidence="5 8" id="KW-0812">Transmembrane</keyword>
<feature type="transmembrane region" description="Helical" evidence="8">
    <location>
        <begin position="106"/>
        <end position="126"/>
    </location>
</feature>
<dbReference type="STRING" id="1797516.A3D26_01585"/>
<evidence type="ECO:0000256" key="5">
    <source>
        <dbReference type="ARBA" id="ARBA00022692"/>
    </source>
</evidence>